<gene>
    <name evidence="1" type="ORF">VF724_00675</name>
</gene>
<name>A0ABU5ZE44_9BACL</name>
<dbReference type="EMBL" id="JAYJLD010000001">
    <property type="protein sequence ID" value="MEB3100172.1"/>
    <property type="molecule type" value="Genomic_DNA"/>
</dbReference>
<dbReference type="Proteomes" id="UP001310386">
    <property type="component" value="Unassembled WGS sequence"/>
</dbReference>
<proteinExistence type="predicted"/>
<dbReference type="RefSeq" id="WP_371752283.1">
    <property type="nucleotide sequence ID" value="NZ_JAYJLD010000001.1"/>
</dbReference>
<evidence type="ECO:0000313" key="2">
    <source>
        <dbReference type="Proteomes" id="UP001310386"/>
    </source>
</evidence>
<organism evidence="1 2">
    <name type="scientific">Ferviditalea candida</name>
    <dbReference type="NCBI Taxonomy" id="3108399"/>
    <lineage>
        <taxon>Bacteria</taxon>
        <taxon>Bacillati</taxon>
        <taxon>Bacillota</taxon>
        <taxon>Bacilli</taxon>
        <taxon>Bacillales</taxon>
        <taxon>Paenibacillaceae</taxon>
        <taxon>Ferviditalea</taxon>
    </lineage>
</organism>
<reference evidence="1" key="1">
    <citation type="submission" date="2023-12" db="EMBL/GenBank/DDBJ databases">
        <title>Fervidustalea candida gen. nov., sp. nov., a novel member of the family Paenibacillaceae isolated from a geothermal area.</title>
        <authorList>
            <person name="Li W.-J."/>
            <person name="Jiao J.-Y."/>
            <person name="Chen Y."/>
        </authorList>
    </citation>
    <scope>NUCLEOTIDE SEQUENCE</scope>
    <source>
        <strain evidence="1">SYSU GA230002</strain>
    </source>
</reference>
<protein>
    <submittedName>
        <fullName evidence="1">Uncharacterized protein</fullName>
    </submittedName>
</protein>
<evidence type="ECO:0000313" key="1">
    <source>
        <dbReference type="EMBL" id="MEB3100172.1"/>
    </source>
</evidence>
<accession>A0ABU5ZE44</accession>
<sequence length="134" mass="15719">MIIKYQKTQHHTNEPFSLIATAVSREKTPNLLIFAENVDQYLTTILQKREERKENARKKGQSCFFQVYSASGPLETQYIVVYNEKRTQYLEQYIEWNKWLMEIFVVWCEPVFTGGQAPSQADFSTTVVKSAHIF</sequence>
<comment type="caution">
    <text evidence="1">The sequence shown here is derived from an EMBL/GenBank/DDBJ whole genome shotgun (WGS) entry which is preliminary data.</text>
</comment>
<keyword evidence="2" id="KW-1185">Reference proteome</keyword>